<dbReference type="AlphaFoldDB" id="A0A4Q6XSG6"/>
<dbReference type="EMBL" id="SGIT01000001">
    <property type="protein sequence ID" value="RZF62725.1"/>
    <property type="molecule type" value="Genomic_DNA"/>
</dbReference>
<evidence type="ECO:0000313" key="2">
    <source>
        <dbReference type="Proteomes" id="UP000292855"/>
    </source>
</evidence>
<dbReference type="Gene3D" id="3.40.50.720">
    <property type="entry name" value="NAD(P)-binding Rossmann-like Domain"/>
    <property type="match status" value="1"/>
</dbReference>
<evidence type="ECO:0000313" key="1">
    <source>
        <dbReference type="EMBL" id="RZF62725.1"/>
    </source>
</evidence>
<dbReference type="SUPFAM" id="SSF51735">
    <property type="entry name" value="NAD(P)-binding Rossmann-fold domains"/>
    <property type="match status" value="1"/>
</dbReference>
<protein>
    <submittedName>
        <fullName evidence="1">Uncharacterized protein</fullName>
    </submittedName>
</protein>
<name>A0A4Q6XSG6_9SPHI</name>
<sequence length="285" mass="33248">MDILISGLNNYVGRRCASLMADEDFRLFAITRNRKLFEERMSEPIHAQIFEIDLLKEDIVDGKGLPYIDASFYFAQVPALDDMVNVRVELLCLRNFIRLMKYLKCNRLIYVARLMDRRSLQPIIELLKELQIDYTVVLKNIVVGKDCLLYNIYRQMSVRKVVFYSKQYGGGLLQPIGIHDFVRWLKAILQVPNFHYNVLEVGGGDTISAVDLYRLYLNLKTKLNVQRMISLPNWLFGLLYQRDIKENTGTTEFLQPVQVNKIIDNSWGAYLPFTFMPLKDILMAE</sequence>
<dbReference type="Proteomes" id="UP000292855">
    <property type="component" value="Unassembled WGS sequence"/>
</dbReference>
<gene>
    <name evidence="1" type="ORF">EWE74_08035</name>
</gene>
<proteinExistence type="predicted"/>
<reference evidence="1 2" key="1">
    <citation type="submission" date="2019-02" db="EMBL/GenBank/DDBJ databases">
        <authorList>
            <person name="Li Y."/>
        </authorList>
    </citation>
    <scope>NUCLEOTIDE SEQUENCE [LARGE SCALE GENOMIC DNA]</scope>
    <source>
        <strain evidence="1 2">30C10-4-7</strain>
    </source>
</reference>
<comment type="caution">
    <text evidence="1">The sequence shown here is derived from an EMBL/GenBank/DDBJ whole genome shotgun (WGS) entry which is preliminary data.</text>
</comment>
<dbReference type="InterPro" id="IPR036291">
    <property type="entry name" value="NAD(P)-bd_dom_sf"/>
</dbReference>
<dbReference type="OrthoDB" id="9774199at2"/>
<keyword evidence="2" id="KW-1185">Reference proteome</keyword>
<accession>A0A4Q6XSG6</accession>
<dbReference type="RefSeq" id="WP_130140950.1">
    <property type="nucleotide sequence ID" value="NZ_SGIT01000001.1"/>
</dbReference>
<organism evidence="1 2">
    <name type="scientific">Sphingobacterium corticibacterium</name>
    <dbReference type="NCBI Taxonomy" id="2484746"/>
    <lineage>
        <taxon>Bacteria</taxon>
        <taxon>Pseudomonadati</taxon>
        <taxon>Bacteroidota</taxon>
        <taxon>Sphingobacteriia</taxon>
        <taxon>Sphingobacteriales</taxon>
        <taxon>Sphingobacteriaceae</taxon>
        <taxon>Sphingobacterium</taxon>
    </lineage>
</organism>